<protein>
    <submittedName>
        <fullName evidence="1">Cell wall assembly protein</fullName>
    </submittedName>
</protein>
<dbReference type="Proteomes" id="UP001324185">
    <property type="component" value="Chromosome"/>
</dbReference>
<evidence type="ECO:0000313" key="2">
    <source>
        <dbReference type="Proteomes" id="UP001324185"/>
    </source>
</evidence>
<gene>
    <name evidence="1" type="ORF">SR900_01675</name>
</gene>
<reference evidence="1 2" key="1">
    <citation type="submission" date="2023-11" db="EMBL/GenBank/DDBJ databases">
        <title>MicrobeMod: A computational toolkit for identifying prokaryotic methylation and restriction-modification with nanopore sequencing.</title>
        <authorList>
            <person name="Crits-Christoph A."/>
            <person name="Kang S.C."/>
            <person name="Lee H."/>
            <person name="Ostrov N."/>
        </authorList>
    </citation>
    <scope>NUCLEOTIDE SEQUENCE [LARGE SCALE GENOMIC DNA]</scope>
    <source>
        <strain evidence="1 2">DSMZ 16071</strain>
    </source>
</reference>
<sequence>MNTQQEEFLKSIEGYAKNYPSIYVDGKLTFLSHCFWSWGEINEGLTLRAKWDVNESLIPFYGDWHDLFCLETKNGKIIQINDDRKVIYEWSGIESFKKSLSEEEEPSNNDFYGIIDADLDF</sequence>
<name>A0ABZ0X502_9GAMM</name>
<dbReference type="EMBL" id="CP140158">
    <property type="protein sequence ID" value="WQG85605.1"/>
    <property type="molecule type" value="Genomic_DNA"/>
</dbReference>
<accession>A0ABZ0X502</accession>
<dbReference type="InterPro" id="IPR037883">
    <property type="entry name" value="Knr4/Smi1-like_sf"/>
</dbReference>
<proteinExistence type="predicted"/>
<keyword evidence="2" id="KW-1185">Reference proteome</keyword>
<dbReference type="RefSeq" id="WP_018623595.1">
    <property type="nucleotide sequence ID" value="NZ_CP140158.1"/>
</dbReference>
<evidence type="ECO:0000313" key="1">
    <source>
        <dbReference type="EMBL" id="WQG85605.1"/>
    </source>
</evidence>
<dbReference type="SUPFAM" id="SSF160631">
    <property type="entry name" value="SMI1/KNR4-like"/>
    <property type="match status" value="1"/>
</dbReference>
<organism evidence="1 2">
    <name type="scientific">Kangiella aquimarina</name>
    <dbReference type="NCBI Taxonomy" id="261965"/>
    <lineage>
        <taxon>Bacteria</taxon>
        <taxon>Pseudomonadati</taxon>
        <taxon>Pseudomonadota</taxon>
        <taxon>Gammaproteobacteria</taxon>
        <taxon>Kangiellales</taxon>
        <taxon>Kangiellaceae</taxon>
        <taxon>Kangiella</taxon>
    </lineage>
</organism>